<evidence type="ECO:0000313" key="1">
    <source>
        <dbReference type="EMBL" id="MFC3984696.1"/>
    </source>
</evidence>
<name>A0ABV8F9U7_9ACTN</name>
<dbReference type="EMBL" id="JBHSBC010000037">
    <property type="protein sequence ID" value="MFC3984696.1"/>
    <property type="molecule type" value="Genomic_DNA"/>
</dbReference>
<accession>A0ABV8F9U7</accession>
<sequence length="168" mass="18480">MFVPSSGSPPTKDCDDPEIKAWLLRYGFRNDIMNEYLAHLAATTGDLYSALLEAEVDDALLDGAGDILTALAQGGPAEDMDDYPDALPVIRRFAELLATRQATLGRLNSLLSVLAFLRTSPDDSPWAALSVWPEEAVPDQARDWVRRASAVEPDEGTRTEMLAFLRDR</sequence>
<proteinExistence type="predicted"/>
<dbReference type="RefSeq" id="WP_386194694.1">
    <property type="nucleotide sequence ID" value="NZ_JBHSBC010000037.1"/>
</dbReference>
<evidence type="ECO:0008006" key="3">
    <source>
        <dbReference type="Google" id="ProtNLM"/>
    </source>
</evidence>
<evidence type="ECO:0000313" key="2">
    <source>
        <dbReference type="Proteomes" id="UP001595698"/>
    </source>
</evidence>
<gene>
    <name evidence="1" type="ORF">ACFOYY_31495</name>
</gene>
<keyword evidence="2" id="KW-1185">Reference proteome</keyword>
<reference evidence="2" key="1">
    <citation type="journal article" date="2019" name="Int. J. Syst. Evol. Microbiol.">
        <title>The Global Catalogue of Microorganisms (GCM) 10K type strain sequencing project: providing services to taxonomists for standard genome sequencing and annotation.</title>
        <authorList>
            <consortium name="The Broad Institute Genomics Platform"/>
            <consortium name="The Broad Institute Genome Sequencing Center for Infectious Disease"/>
            <person name="Wu L."/>
            <person name="Ma J."/>
        </authorList>
    </citation>
    <scope>NUCLEOTIDE SEQUENCE [LARGE SCALE GENOMIC DNA]</scope>
    <source>
        <strain evidence="2">TBRC 7912</strain>
    </source>
</reference>
<dbReference type="Proteomes" id="UP001595698">
    <property type="component" value="Unassembled WGS sequence"/>
</dbReference>
<organism evidence="1 2">
    <name type="scientific">Streptosporangium jomthongense</name>
    <dbReference type="NCBI Taxonomy" id="1193683"/>
    <lineage>
        <taxon>Bacteria</taxon>
        <taxon>Bacillati</taxon>
        <taxon>Actinomycetota</taxon>
        <taxon>Actinomycetes</taxon>
        <taxon>Streptosporangiales</taxon>
        <taxon>Streptosporangiaceae</taxon>
        <taxon>Streptosporangium</taxon>
    </lineage>
</organism>
<protein>
    <recommendedName>
        <fullName evidence="3">CdiI immunity protein domain-containing protein</fullName>
    </recommendedName>
</protein>
<comment type="caution">
    <text evidence="1">The sequence shown here is derived from an EMBL/GenBank/DDBJ whole genome shotgun (WGS) entry which is preliminary data.</text>
</comment>